<dbReference type="EMBL" id="AP019835">
    <property type="protein sequence ID" value="BBM50470.1"/>
    <property type="molecule type" value="Genomic_DNA"/>
</dbReference>
<reference evidence="2 3" key="1">
    <citation type="submission" date="2019-07" db="EMBL/GenBank/DDBJ databases">
        <title>Complete Genome Sequence of Leptotrichia wadei Strain JMUB3934.</title>
        <authorList>
            <person name="Watanabe S."/>
            <person name="Cui L."/>
        </authorList>
    </citation>
    <scope>NUCLEOTIDE SEQUENCE [LARGE SCALE GENOMIC DNA]</scope>
    <source>
        <strain evidence="2 3">JMUB3934</strain>
    </source>
</reference>
<dbReference type="Pfam" id="PF13304">
    <property type="entry name" value="AAA_21"/>
    <property type="match status" value="1"/>
</dbReference>
<dbReference type="InterPro" id="IPR003959">
    <property type="entry name" value="ATPase_AAA_core"/>
</dbReference>
<dbReference type="AlphaFoldDB" id="A0A510KFL6"/>
<evidence type="ECO:0000313" key="3">
    <source>
        <dbReference type="Proteomes" id="UP000321501"/>
    </source>
</evidence>
<dbReference type="PANTHER" id="PTHR40396:SF1">
    <property type="entry name" value="ATPASE AAA-TYPE CORE DOMAIN-CONTAINING PROTEIN"/>
    <property type="match status" value="1"/>
</dbReference>
<organism evidence="2 3">
    <name type="scientific">Leptotrichia wadei</name>
    <dbReference type="NCBI Taxonomy" id="157687"/>
    <lineage>
        <taxon>Bacteria</taxon>
        <taxon>Fusobacteriati</taxon>
        <taxon>Fusobacteriota</taxon>
        <taxon>Fusobacteriia</taxon>
        <taxon>Fusobacteriales</taxon>
        <taxon>Leptotrichiaceae</taxon>
        <taxon>Leptotrichia</taxon>
    </lineage>
</organism>
<feature type="domain" description="ATPase AAA-type core" evidence="1">
    <location>
        <begin position="48"/>
        <end position="359"/>
    </location>
</feature>
<dbReference type="PANTHER" id="PTHR40396">
    <property type="entry name" value="ATPASE-LIKE PROTEIN"/>
    <property type="match status" value="1"/>
</dbReference>
<dbReference type="SUPFAM" id="SSF52540">
    <property type="entry name" value="P-loop containing nucleoside triphosphate hydrolases"/>
    <property type="match status" value="1"/>
</dbReference>
<protein>
    <recommendedName>
        <fullName evidence="1">ATPase AAA-type core domain-containing protein</fullName>
    </recommendedName>
</protein>
<dbReference type="RefSeq" id="WP_146964689.1">
    <property type="nucleotide sequence ID" value="NZ_AP019835.1"/>
</dbReference>
<evidence type="ECO:0000313" key="2">
    <source>
        <dbReference type="EMBL" id="BBM50470.1"/>
    </source>
</evidence>
<name>A0A510KFL6_9FUSO</name>
<accession>A0A510KFL6</accession>
<sequence length="425" mass="50649">MLLDIEIKNLKSFKNQTIFSMEAENKIEDRNSFEVEVGKEKFELLKTAVLFGGNASGKSNFTSVLSIFRYYLFNKGIEKYNKEGFRFGEEDKNSTIKVRNVVDDKIYEYILEINFNTKKIIKEKLYITALERKLVFERENNKIVKYDKEIFSEYEITIGFINETLTDSDSVISGIIEWRVPEEIEKYIFYIDKIKINNYSDDLGKYIYENKNNKKLVIEFLRKIGIIVNDIEVYREKNEFFLKNIRESKEFQILSEKEQEKLLSQIAYIYRIHFVYEDKQKQKYKLNYYEQSAGTQKILSMFFPIYNLLNNGGVMIIDELDITLHYSLIKEIIKMFNSVEYNRKNAQLIFTTHNLLLLDFNLFREDQIWFLENNDVSTGTELYSLSDIEGYEKNKYLLRDYLNGNFGGIPKLEDFGVDLWLEKKE</sequence>
<dbReference type="Proteomes" id="UP000321501">
    <property type="component" value="Chromosome"/>
</dbReference>
<dbReference type="GO" id="GO:0016887">
    <property type="term" value="F:ATP hydrolysis activity"/>
    <property type="evidence" value="ECO:0007669"/>
    <property type="project" value="InterPro"/>
</dbReference>
<gene>
    <name evidence="2" type="ORF">JMUB3934_1776</name>
</gene>
<dbReference type="GO" id="GO:0005524">
    <property type="term" value="F:ATP binding"/>
    <property type="evidence" value="ECO:0007669"/>
    <property type="project" value="InterPro"/>
</dbReference>
<evidence type="ECO:0000259" key="1">
    <source>
        <dbReference type="Pfam" id="PF13304"/>
    </source>
</evidence>
<proteinExistence type="predicted"/>
<dbReference type="InterPro" id="IPR027417">
    <property type="entry name" value="P-loop_NTPase"/>
</dbReference>
<dbReference type="Gene3D" id="3.40.50.300">
    <property type="entry name" value="P-loop containing nucleotide triphosphate hydrolases"/>
    <property type="match status" value="1"/>
</dbReference>